<comment type="caution">
    <text evidence="1">The sequence shown here is derived from an EMBL/GenBank/DDBJ whole genome shotgun (WGS) entry which is preliminary data.</text>
</comment>
<evidence type="ECO:0000313" key="1">
    <source>
        <dbReference type="EMBL" id="MBR7836783.1"/>
    </source>
</evidence>
<evidence type="ECO:0000313" key="2">
    <source>
        <dbReference type="Proteomes" id="UP000675781"/>
    </source>
</evidence>
<protein>
    <recommendedName>
        <fullName evidence="3">Lipoprotein</fullName>
    </recommendedName>
</protein>
<name>A0A941ET86_9ACTN</name>
<dbReference type="Proteomes" id="UP000675781">
    <property type="component" value="Unassembled WGS sequence"/>
</dbReference>
<gene>
    <name evidence="1" type="ORF">KDL01_26115</name>
</gene>
<keyword evidence="2" id="KW-1185">Reference proteome</keyword>
<sequence>MYVGGRWDDGSRPSPHELMLRNLTEFPGPIAVACDPPADSVELSGGENVDGLPFAVHVTYVAPAGPKLLIRTKAVPQPLPEPGTLHPPLTIDTLENAFGIYGHRSGSRGGPPRGASPAEHAAWRAERVDAFRRDKAEFEALTRTPASILIDGAPFAAYRVDYADCSGLEVDWNGQTVQCVSIAAVLDTLQLRTAATDDLQRVATPPRPPQR</sequence>
<evidence type="ECO:0008006" key="3">
    <source>
        <dbReference type="Google" id="ProtNLM"/>
    </source>
</evidence>
<dbReference type="EMBL" id="JAGSOG010000161">
    <property type="protein sequence ID" value="MBR7836783.1"/>
    <property type="molecule type" value="Genomic_DNA"/>
</dbReference>
<proteinExistence type="predicted"/>
<dbReference type="AlphaFoldDB" id="A0A941ET86"/>
<organism evidence="1 2">
    <name type="scientific">Actinospica durhamensis</name>
    <dbReference type="NCBI Taxonomy" id="1508375"/>
    <lineage>
        <taxon>Bacteria</taxon>
        <taxon>Bacillati</taxon>
        <taxon>Actinomycetota</taxon>
        <taxon>Actinomycetes</taxon>
        <taxon>Catenulisporales</taxon>
        <taxon>Actinospicaceae</taxon>
        <taxon>Actinospica</taxon>
    </lineage>
</organism>
<reference evidence="1" key="1">
    <citation type="submission" date="2021-04" db="EMBL/GenBank/DDBJ databases">
        <title>Genome based classification of Actinospica acidithermotolerans sp. nov., an actinobacterium isolated from an Indonesian hot spring.</title>
        <authorList>
            <person name="Kusuma A.B."/>
            <person name="Putra K.E."/>
            <person name="Nafisah S."/>
            <person name="Loh J."/>
            <person name="Nouioui I."/>
            <person name="Goodfellow M."/>
        </authorList>
    </citation>
    <scope>NUCLEOTIDE SEQUENCE</scope>
    <source>
        <strain evidence="1">CSCA 57</strain>
    </source>
</reference>
<accession>A0A941ET86</accession>